<evidence type="ECO:0000313" key="1">
    <source>
        <dbReference type="EMBL" id="CRZ01963.1"/>
    </source>
</evidence>
<sequence length="168" mass="19057">QRFLDRMLSYERRMTSYEGDFMENDVAPKLNEGERPLVLVTHDESCFGSNDGRSFVWINEDKREIRPKGNGRSLMVSAFLCECHGLLRLSDSQQALNPGVPQDSTVFLKPIFQFLHPGCDGIFMFDNTQNHHAIAPVALSVSKINMSDGGRNARIMRSGWYIDSNGER</sequence>
<dbReference type="AlphaFoldDB" id="A0A0H5QIY8"/>
<protein>
    <submittedName>
        <fullName evidence="1">Uncharacterized protein</fullName>
    </submittedName>
</protein>
<feature type="non-terminal residue" evidence="1">
    <location>
        <position position="1"/>
    </location>
</feature>
<organism evidence="1">
    <name type="scientific">Spongospora subterranea</name>
    <dbReference type="NCBI Taxonomy" id="70186"/>
    <lineage>
        <taxon>Eukaryota</taxon>
        <taxon>Sar</taxon>
        <taxon>Rhizaria</taxon>
        <taxon>Endomyxa</taxon>
        <taxon>Phytomyxea</taxon>
        <taxon>Plasmodiophorida</taxon>
        <taxon>Plasmodiophoridae</taxon>
        <taxon>Spongospora</taxon>
    </lineage>
</organism>
<proteinExistence type="predicted"/>
<dbReference type="PANTHER" id="PTHR35871:SF1">
    <property type="entry name" value="CXC1-LIKE CYSTEINE CLUSTER ASSOCIATED WITH KDZ TRANSPOSASES DOMAIN-CONTAINING PROTEIN"/>
    <property type="match status" value="1"/>
</dbReference>
<name>A0A0H5QIY8_9EUKA</name>
<feature type="non-terminal residue" evidence="1">
    <location>
        <position position="168"/>
    </location>
</feature>
<dbReference type="PANTHER" id="PTHR35871">
    <property type="entry name" value="EXPRESSED PROTEIN"/>
    <property type="match status" value="1"/>
</dbReference>
<accession>A0A0H5QIY8</accession>
<reference evidence="1" key="1">
    <citation type="submission" date="2015-04" db="EMBL/GenBank/DDBJ databases">
        <title>The genome sequence of the plant pathogenic Rhizarian Plasmodiophora brassicae reveals insights in its biotrophic life cycle and the origin of chitin synthesis.</title>
        <authorList>
            <person name="Schwelm A."/>
            <person name="Fogelqvist J."/>
            <person name="Knaust A."/>
            <person name="Julke S."/>
            <person name="Lilja T."/>
            <person name="Dhandapani V."/>
            <person name="Bonilla-Rosso G."/>
            <person name="Karlsson M."/>
            <person name="Shevchenko A."/>
            <person name="Choi S.R."/>
            <person name="Kim H.G."/>
            <person name="Park J.Y."/>
            <person name="Lim Y.P."/>
            <person name="Ludwig-Muller J."/>
            <person name="Dixelius C."/>
        </authorList>
    </citation>
    <scope>NUCLEOTIDE SEQUENCE</scope>
    <source>
        <tissue evidence="1">Potato root galls</tissue>
    </source>
</reference>
<dbReference type="EMBL" id="HACM01001521">
    <property type="protein sequence ID" value="CRZ01963.1"/>
    <property type="molecule type" value="Transcribed_RNA"/>
</dbReference>